<evidence type="ECO:0000256" key="5">
    <source>
        <dbReference type="ARBA" id="ARBA00022989"/>
    </source>
</evidence>
<evidence type="ECO:0000256" key="8">
    <source>
        <dbReference type="SAM" id="Phobius"/>
    </source>
</evidence>
<keyword evidence="5 8" id="KW-1133">Transmembrane helix</keyword>
<dbReference type="PIRSF" id="PIRSF500217">
    <property type="entry name" value="AlgI"/>
    <property type="match status" value="1"/>
</dbReference>
<dbReference type="Pfam" id="PF03062">
    <property type="entry name" value="MBOAT"/>
    <property type="match status" value="1"/>
</dbReference>
<dbReference type="PIRSF" id="PIRSF016636">
    <property type="entry name" value="AlgI_DltB"/>
    <property type="match status" value="1"/>
</dbReference>
<dbReference type="GO" id="GO:0042121">
    <property type="term" value="P:alginic acid biosynthetic process"/>
    <property type="evidence" value="ECO:0007669"/>
    <property type="project" value="InterPro"/>
</dbReference>
<accession>A0A4R2LKY7</accession>
<evidence type="ECO:0000313" key="10">
    <source>
        <dbReference type="Proteomes" id="UP000295711"/>
    </source>
</evidence>
<feature type="transmembrane region" description="Helical" evidence="8">
    <location>
        <begin position="38"/>
        <end position="62"/>
    </location>
</feature>
<keyword evidence="10" id="KW-1185">Reference proteome</keyword>
<comment type="similarity">
    <text evidence="2 7">Belongs to the membrane-bound acyltransferase family.</text>
</comment>
<keyword evidence="3 7" id="KW-1003">Cell membrane</keyword>
<evidence type="ECO:0000256" key="4">
    <source>
        <dbReference type="ARBA" id="ARBA00022692"/>
    </source>
</evidence>
<dbReference type="PANTHER" id="PTHR13285:SF18">
    <property type="entry name" value="PROTEIN-CYSTEINE N-PALMITOYLTRANSFERASE RASP"/>
    <property type="match status" value="1"/>
</dbReference>
<feature type="transmembrane region" description="Helical" evidence="8">
    <location>
        <begin position="117"/>
        <end position="135"/>
    </location>
</feature>
<keyword evidence="7 9" id="KW-0808">Transferase</keyword>
<comment type="subcellular location">
    <subcellularLocation>
        <location evidence="1">Cell membrane</location>
        <topology evidence="1">Multi-pass membrane protein</topology>
    </subcellularLocation>
</comment>
<gene>
    <name evidence="9" type="ORF">EV212_101117</name>
</gene>
<dbReference type="InterPro" id="IPR051085">
    <property type="entry name" value="MB_O-acyltransferase"/>
</dbReference>
<feature type="transmembrane region" description="Helical" evidence="8">
    <location>
        <begin position="74"/>
        <end position="96"/>
    </location>
</feature>
<dbReference type="EMBL" id="SLXA01000001">
    <property type="protein sequence ID" value="TCO86337.1"/>
    <property type="molecule type" value="Genomic_DNA"/>
</dbReference>
<dbReference type="GO" id="GO:0016746">
    <property type="term" value="F:acyltransferase activity"/>
    <property type="evidence" value="ECO:0007669"/>
    <property type="project" value="UniProtKB-KW"/>
</dbReference>
<dbReference type="InterPro" id="IPR028362">
    <property type="entry name" value="AlgI"/>
</dbReference>
<feature type="transmembrane region" description="Helical" evidence="8">
    <location>
        <begin position="331"/>
        <end position="349"/>
    </location>
</feature>
<evidence type="ECO:0000256" key="6">
    <source>
        <dbReference type="ARBA" id="ARBA00023136"/>
    </source>
</evidence>
<feature type="transmembrane region" description="Helical" evidence="8">
    <location>
        <begin position="218"/>
        <end position="239"/>
    </location>
</feature>
<dbReference type="RefSeq" id="WP_132087298.1">
    <property type="nucleotide sequence ID" value="NZ_JANKAQ010000005.1"/>
</dbReference>
<proteinExistence type="inferred from homology"/>
<reference evidence="9 10" key="1">
    <citation type="submission" date="2019-03" db="EMBL/GenBank/DDBJ databases">
        <title>Genomic Encyclopedia of Type Strains, Phase IV (KMG-IV): sequencing the most valuable type-strain genomes for metagenomic binning, comparative biology and taxonomic classification.</title>
        <authorList>
            <person name="Goeker M."/>
        </authorList>
    </citation>
    <scope>NUCLEOTIDE SEQUENCE [LARGE SCALE GENOMIC DNA]</scope>
    <source>
        <strain evidence="9 10">DSM 28559</strain>
    </source>
</reference>
<dbReference type="InterPro" id="IPR004299">
    <property type="entry name" value="MBOAT_fam"/>
</dbReference>
<feature type="transmembrane region" description="Helical" evidence="8">
    <location>
        <begin position="411"/>
        <end position="432"/>
    </location>
</feature>
<evidence type="ECO:0000256" key="3">
    <source>
        <dbReference type="ARBA" id="ARBA00022475"/>
    </source>
</evidence>
<organism evidence="9 10">
    <name type="scientific">Frisingicoccus caecimuris</name>
    <dbReference type="NCBI Taxonomy" id="1796636"/>
    <lineage>
        <taxon>Bacteria</taxon>
        <taxon>Bacillati</taxon>
        <taxon>Bacillota</taxon>
        <taxon>Clostridia</taxon>
        <taxon>Lachnospirales</taxon>
        <taxon>Lachnospiraceae</taxon>
        <taxon>Frisingicoccus</taxon>
    </lineage>
</organism>
<evidence type="ECO:0000256" key="1">
    <source>
        <dbReference type="ARBA" id="ARBA00004651"/>
    </source>
</evidence>
<dbReference type="AlphaFoldDB" id="A0A4R2LKY7"/>
<evidence type="ECO:0000313" key="9">
    <source>
        <dbReference type="EMBL" id="TCO86337.1"/>
    </source>
</evidence>
<evidence type="ECO:0000256" key="7">
    <source>
        <dbReference type="PIRNR" id="PIRNR016636"/>
    </source>
</evidence>
<keyword evidence="7" id="KW-0012">Acyltransferase</keyword>
<keyword evidence="4 8" id="KW-0812">Transmembrane</keyword>
<dbReference type="InterPro" id="IPR024194">
    <property type="entry name" value="Ac/AlaTfrase_AlgI/DltB"/>
</dbReference>
<dbReference type="GO" id="GO:0005886">
    <property type="term" value="C:plasma membrane"/>
    <property type="evidence" value="ECO:0007669"/>
    <property type="project" value="UniProtKB-SubCell"/>
</dbReference>
<feature type="transmembrane region" description="Helical" evidence="8">
    <location>
        <begin position="444"/>
        <end position="466"/>
    </location>
</feature>
<keyword evidence="6 7" id="KW-0472">Membrane</keyword>
<name>A0A4R2LKY7_9FIRM</name>
<evidence type="ECO:0000256" key="2">
    <source>
        <dbReference type="ARBA" id="ARBA00010323"/>
    </source>
</evidence>
<dbReference type="OrthoDB" id="9805788at2"/>
<dbReference type="PANTHER" id="PTHR13285">
    <property type="entry name" value="ACYLTRANSFERASE"/>
    <property type="match status" value="1"/>
</dbReference>
<feature type="transmembrane region" description="Helical" evidence="8">
    <location>
        <begin position="361"/>
        <end position="378"/>
    </location>
</feature>
<sequence length="478" mass="55498">MVFSSLLFIYLFFAVTMFIYCYVGTIQKKNVVLLVSSLIFYAWGGPKYLVLLLLMALISWFSALQIHHFRNNLLLKRLCLVIGIGLQLALLGYFKYAGFILENVKRITGFPEVIPEIVLPIGISFYTFQLISYVVDVYRQEVEPQKKYWLVLLYCSLFHQCIAGPIVRYKDVAREIEHRRPKIPEIGRGINRFTIGLVKKAVFANSCAQIADMMLPEAVIRFNSVPALGLWLGALMYMLQIYLDFSAYSDMAIGMGLMIGFHYKENFNYPYISNTVTEFWRRWHISLSSFFRDYVYIPLGGNRKGEKRTILNLFIVWALTGLWHGSSWNFVLWGLYYFIFLVLEKKILLKKIEHLPKAVHHIYTLIVVYFGWIIFKFTDLSRVGLMLKGMFGLNHNGFISLEVAMTFKNNIFFIIVALIACTPLASNGYKWMCRQCKTVAVFKYLRRVIEIVGPVFLLMLATMALVGNSYNPFLYFQF</sequence>
<protein>
    <submittedName>
        <fullName evidence="9">Alginate O-acetyltransferase complex protein AlgI</fullName>
    </submittedName>
</protein>
<comment type="caution">
    <text evidence="9">The sequence shown here is derived from an EMBL/GenBank/DDBJ whole genome shotgun (WGS) entry which is preliminary data.</text>
</comment>
<dbReference type="Proteomes" id="UP000295711">
    <property type="component" value="Unassembled WGS sequence"/>
</dbReference>
<feature type="transmembrane region" description="Helical" evidence="8">
    <location>
        <begin position="6"/>
        <end position="26"/>
    </location>
</feature>